<protein>
    <recommendedName>
        <fullName evidence="9">Ig-like domain-containing protein</fullName>
    </recommendedName>
</protein>
<dbReference type="GeneTree" id="ENSGT00530000063970"/>
<dbReference type="PANTHER" id="PTHR46841">
    <property type="entry name" value="OX-2 MEMBRANE GLYCOPROTEIN"/>
    <property type="match status" value="1"/>
</dbReference>
<keyword evidence="4" id="KW-1133">Transmembrane helix</keyword>
<dbReference type="GO" id="GO:0030424">
    <property type="term" value="C:axon"/>
    <property type="evidence" value="ECO:0007669"/>
    <property type="project" value="TreeGrafter"/>
</dbReference>
<keyword evidence="8" id="KW-0393">Immunoglobulin domain</keyword>
<dbReference type="InterPro" id="IPR047164">
    <property type="entry name" value="OX2G-like"/>
</dbReference>
<reference evidence="11" key="1">
    <citation type="journal article" date="2014" name="PLoS ONE">
        <title>The genome and linkage map of the northern pike (Esox lucius): conserved synteny revealed between the salmonid sister group and the Neoteleostei.</title>
        <authorList>
            <person name="Rondeau E.B."/>
            <person name="Minkley D.R."/>
            <person name="Leong J.S."/>
            <person name="Messmer A.M."/>
            <person name="Jantzen J.R."/>
            <person name="von Schalburg K.R."/>
            <person name="Lemon C."/>
            <person name="Bird N.H."/>
            <person name="Koop B.F."/>
        </authorList>
    </citation>
    <scope>NUCLEOTIDE SEQUENCE</scope>
</reference>
<dbReference type="SUPFAM" id="SSF48726">
    <property type="entry name" value="Immunoglobulin"/>
    <property type="match status" value="3"/>
</dbReference>
<dbReference type="GO" id="GO:0150079">
    <property type="term" value="P:negative regulation of neuroinflammatory response"/>
    <property type="evidence" value="ECO:0007669"/>
    <property type="project" value="TreeGrafter"/>
</dbReference>
<keyword evidence="3" id="KW-0732">Signal</keyword>
<dbReference type="GO" id="GO:0034113">
    <property type="term" value="P:heterotypic cell-cell adhesion"/>
    <property type="evidence" value="ECO:0007669"/>
    <property type="project" value="TreeGrafter"/>
</dbReference>
<organism evidence="10 11">
    <name type="scientific">Esox lucius</name>
    <name type="common">Northern pike</name>
    <dbReference type="NCBI Taxonomy" id="8010"/>
    <lineage>
        <taxon>Eukaryota</taxon>
        <taxon>Metazoa</taxon>
        <taxon>Chordata</taxon>
        <taxon>Craniata</taxon>
        <taxon>Vertebrata</taxon>
        <taxon>Euteleostomi</taxon>
        <taxon>Actinopterygii</taxon>
        <taxon>Neopterygii</taxon>
        <taxon>Teleostei</taxon>
        <taxon>Protacanthopterygii</taxon>
        <taxon>Esociformes</taxon>
        <taxon>Esocidae</taxon>
        <taxon>Esox</taxon>
    </lineage>
</organism>
<reference evidence="10" key="4">
    <citation type="submission" date="2025-09" db="UniProtKB">
        <authorList>
            <consortium name="Ensembl"/>
        </authorList>
    </citation>
    <scope>IDENTIFICATION</scope>
</reference>
<feature type="domain" description="Ig-like" evidence="9">
    <location>
        <begin position="42"/>
        <end position="144"/>
    </location>
</feature>
<evidence type="ECO:0000256" key="3">
    <source>
        <dbReference type="ARBA" id="ARBA00022729"/>
    </source>
</evidence>
<accession>A0A6Q2ZPC0</accession>
<dbReference type="GO" id="GO:0098632">
    <property type="term" value="F:cell-cell adhesion mediator activity"/>
    <property type="evidence" value="ECO:0007669"/>
    <property type="project" value="InterPro"/>
</dbReference>
<dbReference type="GO" id="GO:0043025">
    <property type="term" value="C:neuronal cell body"/>
    <property type="evidence" value="ECO:0007669"/>
    <property type="project" value="TreeGrafter"/>
</dbReference>
<evidence type="ECO:0000313" key="10">
    <source>
        <dbReference type="Ensembl" id="ENSELUP00000079345.2"/>
    </source>
</evidence>
<dbReference type="InterPro" id="IPR013783">
    <property type="entry name" value="Ig-like_fold"/>
</dbReference>
<dbReference type="GO" id="GO:0016020">
    <property type="term" value="C:membrane"/>
    <property type="evidence" value="ECO:0007669"/>
    <property type="project" value="UniProtKB-SubCell"/>
</dbReference>
<dbReference type="PANTHER" id="PTHR46841:SF7">
    <property type="entry name" value="IG-LIKE DOMAIN-CONTAINING PROTEIN"/>
    <property type="match status" value="1"/>
</dbReference>
<evidence type="ECO:0000256" key="2">
    <source>
        <dbReference type="ARBA" id="ARBA00022692"/>
    </source>
</evidence>
<dbReference type="InParanoid" id="A0A6Q2ZPC0"/>
<keyword evidence="5" id="KW-0472">Membrane</keyword>
<evidence type="ECO:0000256" key="4">
    <source>
        <dbReference type="ARBA" id="ARBA00022989"/>
    </source>
</evidence>
<keyword evidence="6" id="KW-1015">Disulfide bond</keyword>
<reference evidence="10" key="3">
    <citation type="submission" date="2025-08" db="UniProtKB">
        <authorList>
            <consortium name="Ensembl"/>
        </authorList>
    </citation>
    <scope>IDENTIFICATION</scope>
</reference>
<evidence type="ECO:0000256" key="7">
    <source>
        <dbReference type="ARBA" id="ARBA00023180"/>
    </source>
</evidence>
<name>A0A6Q2ZPC0_ESOLU</name>
<feature type="domain" description="Ig-like" evidence="9">
    <location>
        <begin position="262"/>
        <end position="350"/>
    </location>
</feature>
<evidence type="ECO:0000259" key="9">
    <source>
        <dbReference type="PROSITE" id="PS50835"/>
    </source>
</evidence>
<evidence type="ECO:0000256" key="5">
    <source>
        <dbReference type="ARBA" id="ARBA00023136"/>
    </source>
</evidence>
<dbReference type="InterPro" id="IPR036179">
    <property type="entry name" value="Ig-like_dom_sf"/>
</dbReference>
<evidence type="ECO:0000256" key="8">
    <source>
        <dbReference type="ARBA" id="ARBA00023319"/>
    </source>
</evidence>
<dbReference type="GO" id="GO:0009986">
    <property type="term" value="C:cell surface"/>
    <property type="evidence" value="ECO:0007669"/>
    <property type="project" value="TreeGrafter"/>
</dbReference>
<dbReference type="SMART" id="SM00409">
    <property type="entry name" value="IG"/>
    <property type="match status" value="2"/>
</dbReference>
<dbReference type="Pfam" id="PF08205">
    <property type="entry name" value="C2-set_2"/>
    <property type="match status" value="1"/>
</dbReference>
<evidence type="ECO:0000256" key="1">
    <source>
        <dbReference type="ARBA" id="ARBA00004167"/>
    </source>
</evidence>
<dbReference type="InterPro" id="IPR013106">
    <property type="entry name" value="Ig_V-set"/>
</dbReference>
<comment type="subcellular location">
    <subcellularLocation>
        <location evidence="1">Membrane</location>
        <topology evidence="1">Single-pass membrane protein</topology>
    </subcellularLocation>
</comment>
<dbReference type="PROSITE" id="PS50835">
    <property type="entry name" value="IG_LIKE"/>
    <property type="match status" value="2"/>
</dbReference>
<dbReference type="Bgee" id="ENSELUG00000014987">
    <property type="expression patterns" value="Expressed in pharyngeal gill and 8 other cell types or tissues"/>
</dbReference>
<dbReference type="Ensembl" id="ENSELUT00000069195.2">
    <property type="protein sequence ID" value="ENSELUP00000079345.2"/>
    <property type="gene ID" value="ENSELUG00000014987.3"/>
</dbReference>
<dbReference type="InterPro" id="IPR003599">
    <property type="entry name" value="Ig_sub"/>
</dbReference>
<gene>
    <name evidence="10" type="primary">RCBTB2</name>
</gene>
<reference evidence="10" key="2">
    <citation type="submission" date="2020-02" db="EMBL/GenBank/DDBJ databases">
        <title>Esox lucius (northern pike) genome, fEsoLuc1, primary haplotype.</title>
        <authorList>
            <person name="Myers G."/>
            <person name="Karagic N."/>
            <person name="Meyer A."/>
            <person name="Pippel M."/>
            <person name="Reichard M."/>
            <person name="Winkler S."/>
            <person name="Tracey A."/>
            <person name="Sims Y."/>
            <person name="Howe K."/>
            <person name="Rhie A."/>
            <person name="Formenti G."/>
            <person name="Durbin R."/>
            <person name="Fedrigo O."/>
            <person name="Jarvis E.D."/>
        </authorList>
    </citation>
    <scope>NUCLEOTIDE SEQUENCE [LARGE SCALE GENOMIC DNA]</scope>
</reference>
<dbReference type="AlphaFoldDB" id="A0A6Q2ZPC0"/>
<keyword evidence="7" id="KW-0325">Glycoprotein</keyword>
<dbReference type="InterPro" id="IPR007110">
    <property type="entry name" value="Ig-like_dom"/>
</dbReference>
<proteinExistence type="predicted"/>
<dbReference type="Proteomes" id="UP000265140">
    <property type="component" value="Chromosome 22"/>
</dbReference>
<dbReference type="InterPro" id="IPR013162">
    <property type="entry name" value="CD80_C2-set"/>
</dbReference>
<sequence length="379" mass="42569">MTCNTLTYFTHFYIDTGGSGLILECLFILKSHLCHCLHAGLSQLVETQQVVIVSLGGDVKFSCRLMEPKDVLQVTWQKETPGGTENVASYNKRFGPEVNPPFNMKVLFLYVGLQNCSVIIRRVSREDESCYKCLFNIYPDGAISGRTCLQVNVTAEISLTLYLCVSLYLLMEPRDVLQVTWQKETQGGTENVASYHKRFGTKVNPTFNRNVEFLNVGLQNCSMFLRGVSREDESCYKCLFTTYHDGSISGRTCLQINELYGPTLQVTPTNDSHLLFSGLTFSCSATGRPAPIVAWNEKPLALENSTTLNITHPNGTVTVTITSTLAVPSLPDNDTMVRCLVHLHLQNLMSILDICFQPFICELYWSHLVIFFYLQSQCL</sequence>
<dbReference type="Gene3D" id="2.60.40.10">
    <property type="entry name" value="Immunoglobulins"/>
    <property type="match status" value="3"/>
</dbReference>
<dbReference type="Pfam" id="PF07686">
    <property type="entry name" value="V-set"/>
    <property type="match status" value="1"/>
</dbReference>
<keyword evidence="11" id="KW-1185">Reference proteome</keyword>
<evidence type="ECO:0000313" key="11">
    <source>
        <dbReference type="Proteomes" id="UP000265140"/>
    </source>
</evidence>
<evidence type="ECO:0000256" key="6">
    <source>
        <dbReference type="ARBA" id="ARBA00023157"/>
    </source>
</evidence>
<keyword evidence="2" id="KW-0812">Transmembrane</keyword>